<keyword evidence="6 12" id="KW-0654">Proteoglycan</keyword>
<feature type="compositionally biased region" description="Basic residues" evidence="13">
    <location>
        <begin position="36"/>
        <end position="54"/>
    </location>
</feature>
<evidence type="ECO:0000256" key="14">
    <source>
        <dbReference type="SAM" id="SignalP"/>
    </source>
</evidence>
<evidence type="ECO:0000256" key="9">
    <source>
        <dbReference type="ARBA" id="ARBA00023207"/>
    </source>
</evidence>
<keyword evidence="9 12" id="KW-0357">Heparan sulfate</keyword>
<comment type="similarity">
    <text evidence="2 11">Belongs to the glypican family.</text>
</comment>
<gene>
    <name evidence="16" type="primary">dally</name>
</gene>
<name>A0ABM3C5R7_DROKI</name>
<feature type="compositionally biased region" description="Polar residues" evidence="13">
    <location>
        <begin position="532"/>
        <end position="545"/>
    </location>
</feature>
<protein>
    <submittedName>
        <fullName evidence="16">Division abnormally delayed protein isoform X1</fullName>
    </submittedName>
</protein>
<evidence type="ECO:0000256" key="3">
    <source>
        <dbReference type="ARBA" id="ARBA00022475"/>
    </source>
</evidence>
<keyword evidence="8" id="KW-0325">Glycoprotein</keyword>
<dbReference type="PANTHER" id="PTHR10822:SF29">
    <property type="entry name" value="DIVISION ABNORMALLY DELAYED PROTEIN"/>
    <property type="match status" value="1"/>
</dbReference>
<keyword evidence="4 12" id="KW-0336">GPI-anchor</keyword>
<feature type="compositionally biased region" description="Gly residues" evidence="13">
    <location>
        <begin position="571"/>
        <end position="581"/>
    </location>
</feature>
<evidence type="ECO:0000256" key="6">
    <source>
        <dbReference type="ARBA" id="ARBA00022974"/>
    </source>
</evidence>
<keyword evidence="3" id="KW-1003">Cell membrane</keyword>
<feature type="signal peptide" evidence="14">
    <location>
        <begin position="1"/>
        <end position="19"/>
    </location>
</feature>
<dbReference type="RefSeq" id="XP_041631368.1">
    <property type="nucleotide sequence ID" value="XM_041775434.2"/>
</dbReference>
<feature type="region of interest" description="Disordered" evidence="13">
    <location>
        <begin position="532"/>
        <end position="609"/>
    </location>
</feature>
<keyword evidence="10 12" id="KW-0449">Lipoprotein</keyword>
<organism evidence="15 16">
    <name type="scientific">Drosophila kikkawai</name>
    <name type="common">Fruit fly</name>
    <dbReference type="NCBI Taxonomy" id="30033"/>
    <lineage>
        <taxon>Eukaryota</taxon>
        <taxon>Metazoa</taxon>
        <taxon>Ecdysozoa</taxon>
        <taxon>Arthropoda</taxon>
        <taxon>Hexapoda</taxon>
        <taxon>Insecta</taxon>
        <taxon>Pterygota</taxon>
        <taxon>Neoptera</taxon>
        <taxon>Endopterygota</taxon>
        <taxon>Diptera</taxon>
        <taxon>Brachycera</taxon>
        <taxon>Muscomorpha</taxon>
        <taxon>Ephydroidea</taxon>
        <taxon>Drosophilidae</taxon>
        <taxon>Drosophila</taxon>
        <taxon>Sophophora</taxon>
    </lineage>
</organism>
<dbReference type="InterPro" id="IPR001863">
    <property type="entry name" value="Glypican"/>
</dbReference>
<dbReference type="Pfam" id="PF01153">
    <property type="entry name" value="Glypican"/>
    <property type="match status" value="1"/>
</dbReference>
<evidence type="ECO:0000256" key="7">
    <source>
        <dbReference type="ARBA" id="ARBA00023136"/>
    </source>
</evidence>
<dbReference type="Proteomes" id="UP001652661">
    <property type="component" value="Chromosome 3L"/>
</dbReference>
<evidence type="ECO:0000256" key="5">
    <source>
        <dbReference type="ARBA" id="ARBA00022729"/>
    </source>
</evidence>
<evidence type="ECO:0000313" key="15">
    <source>
        <dbReference type="Proteomes" id="UP001652661"/>
    </source>
</evidence>
<evidence type="ECO:0000256" key="13">
    <source>
        <dbReference type="SAM" id="MobiDB-lite"/>
    </source>
</evidence>
<dbReference type="GeneID" id="108077503"/>
<keyword evidence="7 12" id="KW-0472">Membrane</keyword>
<feature type="chain" id="PRO_5045900014" evidence="14">
    <location>
        <begin position="20"/>
        <end position="631"/>
    </location>
</feature>
<feature type="region of interest" description="Disordered" evidence="13">
    <location>
        <begin position="34"/>
        <end position="67"/>
    </location>
</feature>
<evidence type="ECO:0000256" key="2">
    <source>
        <dbReference type="ARBA" id="ARBA00010260"/>
    </source>
</evidence>
<keyword evidence="15" id="KW-1185">Reference proteome</keyword>
<evidence type="ECO:0000256" key="1">
    <source>
        <dbReference type="ARBA" id="ARBA00004609"/>
    </source>
</evidence>
<evidence type="ECO:0000313" key="16">
    <source>
        <dbReference type="RefSeq" id="XP_041631368.1"/>
    </source>
</evidence>
<sequence length="631" mass="69384">MAARMQMLLLLTLLCGLSAAKHLGDLEAGGGAVGGLHHHQHHQHSASTHHRRRLQRDSRAKDATSASLGTAHQCEAVKSYFESIDIKSSGFHNEKGAICGGSCCNNATELELRDKAAGKFELLLHHHTSSLRGVLETNVKQFQSHVMELAQQSENNTQSVFATIYYRMVPRVRQMIGHLYTEIMNHMNYASNYTNSNDQLGRRSIGGVSSVQTHLEEAVHRFFVQLFPVAYHQMVHLNNDKLGELHEDYINCLQHNYDELRPFKDIPQQLQASLGKSVHMSNVFMNALIQAAEVLSEADGLYGEQLTNSCKLHLLKMYYCPNCNGHHPPPEAKLCDGYCKNVMRGCSAEYAGLLDSPWSSVVDALNNLVTTHILSDNGIINVIKQLQSKLSDAIMAAMHNDSELEQKVKKTCGSPSLTPYATGEPDAKPLAHKNAIKYATPPDPGMVRFLSTIDQSKEFYTNIVDNFCDEHHSREDHSCWTGDRFGEYNQLLINPGMDTQRYNPEVPFNSMTQASQLNELVDKLIKIRQSIGAAQTPSNSIQSHDIQSDMGHEGSGGGEGQIGDDEEEYGGAHGSGDGSGDGPDVTFNGSPPITEQEPRDNGKASGSNPLAATTATWMLLTLVTMLLSSCS</sequence>
<evidence type="ECO:0000256" key="8">
    <source>
        <dbReference type="ARBA" id="ARBA00023180"/>
    </source>
</evidence>
<keyword evidence="5 14" id="KW-0732">Signal</keyword>
<dbReference type="PANTHER" id="PTHR10822">
    <property type="entry name" value="GLYPICAN"/>
    <property type="match status" value="1"/>
</dbReference>
<evidence type="ECO:0000256" key="11">
    <source>
        <dbReference type="RuleBase" id="RU003518"/>
    </source>
</evidence>
<reference evidence="16" key="1">
    <citation type="submission" date="2025-08" db="UniProtKB">
        <authorList>
            <consortium name="RefSeq"/>
        </authorList>
    </citation>
    <scope>IDENTIFICATION</scope>
    <source>
        <strain evidence="16">14028-0561.14</strain>
        <tissue evidence="16">Whole fly</tissue>
    </source>
</reference>
<comment type="function">
    <text evidence="12">Cell surface proteoglycan.</text>
</comment>
<accession>A0ABM3C5R7</accession>
<evidence type="ECO:0000256" key="4">
    <source>
        <dbReference type="ARBA" id="ARBA00022622"/>
    </source>
</evidence>
<evidence type="ECO:0000256" key="10">
    <source>
        <dbReference type="ARBA" id="ARBA00023288"/>
    </source>
</evidence>
<comment type="subcellular location">
    <subcellularLocation>
        <location evidence="1 12">Cell membrane</location>
        <topology evidence="1 12">Lipid-anchor</topology>
        <topology evidence="1 12">GPI-anchor</topology>
    </subcellularLocation>
</comment>
<proteinExistence type="inferred from homology"/>
<evidence type="ECO:0000256" key="12">
    <source>
        <dbReference type="RuleBase" id="RU003519"/>
    </source>
</evidence>